<keyword evidence="6 9" id="KW-0238">DNA-binding</keyword>
<evidence type="ECO:0000313" key="12">
    <source>
        <dbReference type="EMBL" id="RXS92994.1"/>
    </source>
</evidence>
<evidence type="ECO:0000256" key="1">
    <source>
        <dbReference type="ARBA" id="ARBA00004496"/>
    </source>
</evidence>
<dbReference type="OrthoDB" id="9793321at2"/>
<dbReference type="AlphaFoldDB" id="A0A4Q1S7L2"/>
<dbReference type="SMART" id="SM00448">
    <property type="entry name" value="REC"/>
    <property type="match status" value="1"/>
</dbReference>
<keyword evidence="2" id="KW-0963">Cytoplasm</keyword>
<dbReference type="Proteomes" id="UP000290253">
    <property type="component" value="Unassembled WGS sequence"/>
</dbReference>
<evidence type="ECO:0000256" key="9">
    <source>
        <dbReference type="PROSITE-ProRule" id="PRU01091"/>
    </source>
</evidence>
<dbReference type="SUPFAM" id="SSF46894">
    <property type="entry name" value="C-terminal effector domain of the bipartite response regulators"/>
    <property type="match status" value="1"/>
</dbReference>
<evidence type="ECO:0000256" key="6">
    <source>
        <dbReference type="ARBA" id="ARBA00023125"/>
    </source>
</evidence>
<name>A0A4Q1S7L2_9BACT</name>
<dbReference type="Gene3D" id="3.40.50.2300">
    <property type="match status" value="1"/>
</dbReference>
<dbReference type="InterPro" id="IPR011006">
    <property type="entry name" value="CheY-like_superfamily"/>
</dbReference>
<comment type="subcellular location">
    <subcellularLocation>
        <location evidence="1">Cytoplasm</location>
    </subcellularLocation>
</comment>
<dbReference type="InterPro" id="IPR036388">
    <property type="entry name" value="WH-like_DNA-bd_sf"/>
</dbReference>
<dbReference type="GO" id="GO:0006355">
    <property type="term" value="P:regulation of DNA-templated transcription"/>
    <property type="evidence" value="ECO:0007669"/>
    <property type="project" value="InterPro"/>
</dbReference>
<evidence type="ECO:0000256" key="4">
    <source>
        <dbReference type="ARBA" id="ARBA00023012"/>
    </source>
</evidence>
<keyword evidence="7" id="KW-0804">Transcription</keyword>
<dbReference type="Pfam" id="PF00486">
    <property type="entry name" value="Trans_reg_C"/>
    <property type="match status" value="1"/>
</dbReference>
<reference evidence="12 13" key="1">
    <citation type="journal article" date="2016" name="Int. J. Syst. Evol. Microbiol.">
        <title>Acidipila dinghuensis sp. nov., an acidobacterium isolated from forest soil.</title>
        <authorList>
            <person name="Jiang Y.W."/>
            <person name="Wang J."/>
            <person name="Chen M.H."/>
            <person name="Lv Y.Y."/>
            <person name="Qiu L.H."/>
        </authorList>
    </citation>
    <scope>NUCLEOTIDE SEQUENCE [LARGE SCALE GENOMIC DNA]</scope>
    <source>
        <strain evidence="12 13">DHOF10</strain>
    </source>
</reference>
<feature type="modified residue" description="4-aspartylphosphate" evidence="8">
    <location>
        <position position="60"/>
    </location>
</feature>
<dbReference type="SUPFAM" id="SSF52172">
    <property type="entry name" value="CheY-like"/>
    <property type="match status" value="1"/>
</dbReference>
<dbReference type="EMBL" id="SDMK01000006">
    <property type="protein sequence ID" value="RXS92994.1"/>
    <property type="molecule type" value="Genomic_DNA"/>
</dbReference>
<dbReference type="CDD" id="cd17623">
    <property type="entry name" value="REC_OmpR_CpxR"/>
    <property type="match status" value="1"/>
</dbReference>
<dbReference type="Pfam" id="PF00072">
    <property type="entry name" value="Response_reg"/>
    <property type="match status" value="1"/>
</dbReference>
<evidence type="ECO:0000259" key="11">
    <source>
        <dbReference type="PROSITE" id="PS51755"/>
    </source>
</evidence>
<dbReference type="PANTHER" id="PTHR48111:SF39">
    <property type="entry name" value="TRANSCRIPTIONAL REGULATORY PROTEIN CPXR"/>
    <property type="match status" value="1"/>
</dbReference>
<sequence>MDRKLESAAGRILVIDDDAELCRLVSRFLGAEGYSVQTVQASGVGIERAVSGDYDLVVLDVMLPEMDGFEVLRRIRTKSRTPVLMLTARGDDLDRILGLEMGADDYLPKPFNTRELSARVRAILRRANTASIILPEASSVRIGDLELNVGSRTIRCGDELLNLTTVEFDLLQRLLRSAGSVVGREELTKDVLGREFSPFDRSIDTHVWNLRRKVGNAPDGSERIKSIRGVGYLYALPDRFGFDQSESGEVE</sequence>
<keyword evidence="3 8" id="KW-0597">Phosphoprotein</keyword>
<organism evidence="12 13">
    <name type="scientific">Silvibacterium dinghuense</name>
    <dbReference type="NCBI Taxonomy" id="1560006"/>
    <lineage>
        <taxon>Bacteria</taxon>
        <taxon>Pseudomonadati</taxon>
        <taxon>Acidobacteriota</taxon>
        <taxon>Terriglobia</taxon>
        <taxon>Terriglobales</taxon>
        <taxon>Acidobacteriaceae</taxon>
        <taxon>Silvibacterium</taxon>
    </lineage>
</organism>
<evidence type="ECO:0000259" key="10">
    <source>
        <dbReference type="PROSITE" id="PS50110"/>
    </source>
</evidence>
<dbReference type="PROSITE" id="PS51755">
    <property type="entry name" value="OMPR_PHOB"/>
    <property type="match status" value="1"/>
</dbReference>
<dbReference type="GO" id="GO:0000156">
    <property type="term" value="F:phosphorelay response regulator activity"/>
    <property type="evidence" value="ECO:0007669"/>
    <property type="project" value="TreeGrafter"/>
</dbReference>
<evidence type="ECO:0000256" key="8">
    <source>
        <dbReference type="PROSITE-ProRule" id="PRU00169"/>
    </source>
</evidence>
<dbReference type="InterPro" id="IPR001867">
    <property type="entry name" value="OmpR/PhoB-type_DNA-bd"/>
</dbReference>
<feature type="domain" description="OmpR/PhoB-type" evidence="11">
    <location>
        <begin position="137"/>
        <end position="236"/>
    </location>
</feature>
<evidence type="ECO:0000256" key="3">
    <source>
        <dbReference type="ARBA" id="ARBA00022553"/>
    </source>
</evidence>
<dbReference type="GO" id="GO:0005829">
    <property type="term" value="C:cytosol"/>
    <property type="evidence" value="ECO:0007669"/>
    <property type="project" value="TreeGrafter"/>
</dbReference>
<dbReference type="Gene3D" id="1.10.10.10">
    <property type="entry name" value="Winged helix-like DNA-binding domain superfamily/Winged helix DNA-binding domain"/>
    <property type="match status" value="1"/>
</dbReference>
<accession>A0A4Q1S7L2</accession>
<protein>
    <submittedName>
        <fullName evidence="12">Response regulator transcription factor</fullName>
    </submittedName>
</protein>
<dbReference type="Gene3D" id="6.10.250.690">
    <property type="match status" value="1"/>
</dbReference>
<keyword evidence="13" id="KW-1185">Reference proteome</keyword>
<evidence type="ECO:0000256" key="7">
    <source>
        <dbReference type="ARBA" id="ARBA00023163"/>
    </source>
</evidence>
<dbReference type="InterPro" id="IPR001789">
    <property type="entry name" value="Sig_transdc_resp-reg_receiver"/>
</dbReference>
<dbReference type="InterPro" id="IPR058124">
    <property type="entry name" value="CpxR-like_REC"/>
</dbReference>
<evidence type="ECO:0000313" key="13">
    <source>
        <dbReference type="Proteomes" id="UP000290253"/>
    </source>
</evidence>
<dbReference type="GO" id="GO:0032993">
    <property type="term" value="C:protein-DNA complex"/>
    <property type="evidence" value="ECO:0007669"/>
    <property type="project" value="TreeGrafter"/>
</dbReference>
<dbReference type="PANTHER" id="PTHR48111">
    <property type="entry name" value="REGULATOR OF RPOS"/>
    <property type="match status" value="1"/>
</dbReference>
<dbReference type="FunFam" id="3.40.50.2300:FF:000001">
    <property type="entry name" value="DNA-binding response regulator PhoB"/>
    <property type="match status" value="1"/>
</dbReference>
<keyword evidence="5" id="KW-0805">Transcription regulation</keyword>
<dbReference type="PROSITE" id="PS50110">
    <property type="entry name" value="RESPONSE_REGULATORY"/>
    <property type="match status" value="1"/>
</dbReference>
<feature type="domain" description="Response regulatory" evidence="10">
    <location>
        <begin position="11"/>
        <end position="124"/>
    </location>
</feature>
<dbReference type="CDD" id="cd00383">
    <property type="entry name" value="trans_reg_C"/>
    <property type="match status" value="1"/>
</dbReference>
<dbReference type="RefSeq" id="WP_129210061.1">
    <property type="nucleotide sequence ID" value="NZ_BMGU01000001.1"/>
</dbReference>
<evidence type="ECO:0000256" key="2">
    <source>
        <dbReference type="ARBA" id="ARBA00022490"/>
    </source>
</evidence>
<proteinExistence type="predicted"/>
<evidence type="ECO:0000256" key="5">
    <source>
        <dbReference type="ARBA" id="ARBA00023015"/>
    </source>
</evidence>
<dbReference type="InterPro" id="IPR016032">
    <property type="entry name" value="Sig_transdc_resp-reg_C-effctor"/>
</dbReference>
<dbReference type="GO" id="GO:0000976">
    <property type="term" value="F:transcription cis-regulatory region binding"/>
    <property type="evidence" value="ECO:0007669"/>
    <property type="project" value="TreeGrafter"/>
</dbReference>
<keyword evidence="4" id="KW-0902">Two-component regulatory system</keyword>
<dbReference type="InterPro" id="IPR039420">
    <property type="entry name" value="WalR-like"/>
</dbReference>
<comment type="caution">
    <text evidence="12">The sequence shown here is derived from an EMBL/GenBank/DDBJ whole genome shotgun (WGS) entry which is preliminary data.</text>
</comment>
<gene>
    <name evidence="12" type="ORF">ESZ00_19335</name>
</gene>
<dbReference type="SMART" id="SM00862">
    <property type="entry name" value="Trans_reg_C"/>
    <property type="match status" value="1"/>
</dbReference>
<feature type="DNA-binding region" description="OmpR/PhoB-type" evidence="9">
    <location>
        <begin position="137"/>
        <end position="236"/>
    </location>
</feature>